<organism evidence="2 3">
    <name type="scientific">Arachis hypogaea</name>
    <name type="common">Peanut</name>
    <dbReference type="NCBI Taxonomy" id="3818"/>
    <lineage>
        <taxon>Eukaryota</taxon>
        <taxon>Viridiplantae</taxon>
        <taxon>Streptophyta</taxon>
        <taxon>Embryophyta</taxon>
        <taxon>Tracheophyta</taxon>
        <taxon>Spermatophyta</taxon>
        <taxon>Magnoliopsida</taxon>
        <taxon>eudicotyledons</taxon>
        <taxon>Gunneridae</taxon>
        <taxon>Pentapetalae</taxon>
        <taxon>rosids</taxon>
        <taxon>fabids</taxon>
        <taxon>Fabales</taxon>
        <taxon>Fabaceae</taxon>
        <taxon>Papilionoideae</taxon>
        <taxon>50 kb inversion clade</taxon>
        <taxon>dalbergioids sensu lato</taxon>
        <taxon>Dalbergieae</taxon>
        <taxon>Pterocarpus clade</taxon>
        <taxon>Arachis</taxon>
    </lineage>
</organism>
<evidence type="ECO:0008006" key="4">
    <source>
        <dbReference type="Google" id="ProtNLM"/>
    </source>
</evidence>
<reference evidence="2 3" key="1">
    <citation type="submission" date="2019-01" db="EMBL/GenBank/DDBJ databases">
        <title>Sequencing of cultivated peanut Arachis hypogaea provides insights into genome evolution and oil improvement.</title>
        <authorList>
            <person name="Chen X."/>
        </authorList>
    </citation>
    <scope>NUCLEOTIDE SEQUENCE [LARGE SCALE GENOMIC DNA]</scope>
    <source>
        <strain evidence="3">cv. Fuhuasheng</strain>
        <tissue evidence="2">Leaves</tissue>
    </source>
</reference>
<evidence type="ECO:0000313" key="3">
    <source>
        <dbReference type="Proteomes" id="UP000289738"/>
    </source>
</evidence>
<evidence type="ECO:0000313" key="2">
    <source>
        <dbReference type="EMBL" id="RYR38014.1"/>
    </source>
</evidence>
<dbReference type="EMBL" id="SDMP01000009">
    <property type="protein sequence ID" value="RYR38014.1"/>
    <property type="molecule type" value="Genomic_DNA"/>
</dbReference>
<feature type="region of interest" description="Disordered" evidence="1">
    <location>
        <begin position="210"/>
        <end position="230"/>
    </location>
</feature>
<dbReference type="AlphaFoldDB" id="A0A445BH55"/>
<keyword evidence="3" id="KW-1185">Reference proteome</keyword>
<sequence>MSHKTELISSSAKAIERHDALLTKILVLLSLRDVMAFKCVSKWWLSLISDPYFSRCHTTIQGTRFSSLILDPDFIDPQHRELTFFYFNMDFAHGVYFKDLAYLIDNKSKTTLCFDLKKMHVKDDLPPLPPGPQDLNDGGRVYLTSLELNSKEAYNGYGYILAPACDYMNLVGFDFEFFFNPSSSKPRVLREARHPAYFFLPRYKKPIGRLATKRDKRNDGPADNSNPHRTKRKYETVVCKYYLEPSHNKRSCKKKKDAMTGGSGVSQEHVSMRDEYAN</sequence>
<accession>A0A445BH55</accession>
<proteinExistence type="predicted"/>
<protein>
    <recommendedName>
        <fullName evidence="4">F-box domain-containing protein</fullName>
    </recommendedName>
</protein>
<comment type="caution">
    <text evidence="2">The sequence shown here is derived from an EMBL/GenBank/DDBJ whole genome shotgun (WGS) entry which is preliminary data.</text>
</comment>
<dbReference type="Proteomes" id="UP000289738">
    <property type="component" value="Chromosome A09"/>
</dbReference>
<evidence type="ECO:0000256" key="1">
    <source>
        <dbReference type="SAM" id="MobiDB-lite"/>
    </source>
</evidence>
<name>A0A445BH55_ARAHY</name>
<gene>
    <name evidence="2" type="ORF">Ahy_A09g042951</name>
</gene>
<feature type="region of interest" description="Disordered" evidence="1">
    <location>
        <begin position="248"/>
        <end position="278"/>
    </location>
</feature>
<dbReference type="SUPFAM" id="SSF81383">
    <property type="entry name" value="F-box domain"/>
    <property type="match status" value="1"/>
</dbReference>
<dbReference type="InterPro" id="IPR036047">
    <property type="entry name" value="F-box-like_dom_sf"/>
</dbReference>